<dbReference type="AlphaFoldDB" id="A0A4C1Z861"/>
<accession>A0A4C1Z861</accession>
<evidence type="ECO:0000313" key="3">
    <source>
        <dbReference type="Proteomes" id="UP000299102"/>
    </source>
</evidence>
<reference evidence="2 3" key="1">
    <citation type="journal article" date="2019" name="Commun. Biol.">
        <title>The bagworm genome reveals a unique fibroin gene that provides high tensile strength.</title>
        <authorList>
            <person name="Kono N."/>
            <person name="Nakamura H."/>
            <person name="Ohtoshi R."/>
            <person name="Tomita M."/>
            <person name="Numata K."/>
            <person name="Arakawa K."/>
        </authorList>
    </citation>
    <scope>NUCLEOTIDE SEQUENCE [LARGE SCALE GENOMIC DNA]</scope>
</reference>
<evidence type="ECO:0000313" key="2">
    <source>
        <dbReference type="EMBL" id="GBP83294.1"/>
    </source>
</evidence>
<feature type="compositionally biased region" description="Basic residues" evidence="1">
    <location>
        <begin position="64"/>
        <end position="78"/>
    </location>
</feature>
<evidence type="ECO:0000256" key="1">
    <source>
        <dbReference type="SAM" id="MobiDB-lite"/>
    </source>
</evidence>
<feature type="region of interest" description="Disordered" evidence="1">
    <location>
        <begin position="60"/>
        <end position="82"/>
    </location>
</feature>
<dbReference type="EMBL" id="BGZK01001613">
    <property type="protein sequence ID" value="GBP83294.1"/>
    <property type="molecule type" value="Genomic_DNA"/>
</dbReference>
<comment type="caution">
    <text evidence="2">The sequence shown here is derived from an EMBL/GenBank/DDBJ whole genome shotgun (WGS) entry which is preliminary data.</text>
</comment>
<dbReference type="Proteomes" id="UP000299102">
    <property type="component" value="Unassembled WGS sequence"/>
</dbReference>
<gene>
    <name evidence="2" type="ORF">EVAR_66030_1</name>
</gene>
<keyword evidence="3" id="KW-1185">Reference proteome</keyword>
<protein>
    <submittedName>
        <fullName evidence="2">Uncharacterized protein</fullName>
    </submittedName>
</protein>
<name>A0A4C1Z861_EUMVA</name>
<organism evidence="2 3">
    <name type="scientific">Eumeta variegata</name>
    <name type="common">Bagworm moth</name>
    <name type="synonym">Eumeta japonica</name>
    <dbReference type="NCBI Taxonomy" id="151549"/>
    <lineage>
        <taxon>Eukaryota</taxon>
        <taxon>Metazoa</taxon>
        <taxon>Ecdysozoa</taxon>
        <taxon>Arthropoda</taxon>
        <taxon>Hexapoda</taxon>
        <taxon>Insecta</taxon>
        <taxon>Pterygota</taxon>
        <taxon>Neoptera</taxon>
        <taxon>Endopterygota</taxon>
        <taxon>Lepidoptera</taxon>
        <taxon>Glossata</taxon>
        <taxon>Ditrysia</taxon>
        <taxon>Tineoidea</taxon>
        <taxon>Psychidae</taxon>
        <taxon>Oiketicinae</taxon>
        <taxon>Eumeta</taxon>
    </lineage>
</organism>
<sequence>MSAWRFVAAPSQPSRIDYMSKWKQTMESNRVRLINEYRELSAEGLLGSDIEELFNRRLSDPGSRRRRRRRLRRGRRPRAACPLPRPLKPSGCLYIVHPDA</sequence>
<proteinExistence type="predicted"/>